<accession>A0A7D9MX56</accession>
<evidence type="ECO:0000313" key="1">
    <source>
        <dbReference type="EMBL" id="QLA48231.1"/>
    </source>
</evidence>
<name>A0A7D9MX56_9MYRT</name>
<dbReference type="EMBL" id="MT043351">
    <property type="protein sequence ID" value="QLA48231.1"/>
    <property type="molecule type" value="Genomic_DNA"/>
</dbReference>
<sequence>MRGRSCFRKKPSPKQVLHIPASFNLLLGSPWIHAIEAVPSTLHQKVKFIQWNHVISIFGDPEEPVMDPIPVIEFQHDENLELAEPVKEYLPLPLVTMSLSGKCSDQCTCNRNTTKHLLHDAKNSELSTSPLPIPHEPDYQVLLSEGTPHKEILVFQPHRHRFPIPT</sequence>
<gene>
    <name evidence="1" type="primary">ORF166</name>
</gene>
<proteinExistence type="predicted"/>
<organism evidence="1">
    <name type="scientific">Medinilla magnifica</name>
    <dbReference type="NCBI Taxonomy" id="1799599"/>
    <lineage>
        <taxon>Eukaryota</taxon>
        <taxon>Viridiplantae</taxon>
        <taxon>Streptophyta</taxon>
        <taxon>Embryophyta</taxon>
        <taxon>Tracheophyta</taxon>
        <taxon>Spermatophyta</taxon>
        <taxon>Magnoliopsida</taxon>
        <taxon>eudicotyledons</taxon>
        <taxon>Gunneridae</taxon>
        <taxon>Pentapetalae</taxon>
        <taxon>rosids</taxon>
        <taxon>malvids</taxon>
        <taxon>Myrtales</taxon>
        <taxon>Melastomataceae</taxon>
        <taxon>Melastomatoideae</taxon>
        <taxon>Dissochaeteae</taxon>
        <taxon>Medinilla</taxon>
    </lineage>
</organism>
<keyword evidence="1" id="KW-0496">Mitochondrion</keyword>
<reference evidence="1" key="2">
    <citation type="submission" date="2020-02" db="EMBL/GenBank/DDBJ databases">
        <authorList>
            <person name="Chen X.H."/>
        </authorList>
    </citation>
    <scope>NUCLEOTIDE SEQUENCE</scope>
</reference>
<reference evidence="1" key="1">
    <citation type="journal article" date="2020" name="Mitochondrial DNA Part B Resour">
        <title>Complete mitochondrial genome of Medinilla magnifica (Myrtales, Melastomataceae).</title>
        <authorList>
            <person name="Wu H.-H."/>
            <person name="Zhao X.-H."/>
            <person name="Zong X.-Y."/>
            <person name="Ding R."/>
            <person name="Chen X.-H."/>
        </authorList>
    </citation>
    <scope>NUCLEOTIDE SEQUENCE</scope>
</reference>
<protein>
    <submittedName>
        <fullName evidence="1">Uncharacterized protein</fullName>
    </submittedName>
</protein>
<dbReference type="AlphaFoldDB" id="A0A7D9MX56"/>
<geneLocation type="mitochondrion" evidence="1"/>